<organism evidence="4 5">
    <name type="scientific">Sulfuricurvum kujiense</name>
    <dbReference type="NCBI Taxonomy" id="148813"/>
    <lineage>
        <taxon>Bacteria</taxon>
        <taxon>Pseudomonadati</taxon>
        <taxon>Campylobacterota</taxon>
        <taxon>Epsilonproteobacteria</taxon>
        <taxon>Campylobacterales</taxon>
        <taxon>Sulfurimonadaceae</taxon>
        <taxon>Sulfuricurvum</taxon>
    </lineage>
</organism>
<dbReference type="EMBL" id="DLUI01000006">
    <property type="protein sequence ID" value="DAB39506.1"/>
    <property type="molecule type" value="Genomic_DNA"/>
</dbReference>
<name>A0A2D3WMG9_9BACT</name>
<evidence type="ECO:0000256" key="1">
    <source>
        <dbReference type="ARBA" id="ARBA00004167"/>
    </source>
</evidence>
<dbReference type="FunFam" id="3.30.479.30:FF:000004">
    <property type="entry name" value="Putative membrane protease family, stomatin"/>
    <property type="match status" value="1"/>
</dbReference>
<dbReference type="SUPFAM" id="SSF117892">
    <property type="entry name" value="Band 7/SPFH domain"/>
    <property type="match status" value="1"/>
</dbReference>
<gene>
    <name evidence="4" type="ORF">CFH83_00345</name>
</gene>
<dbReference type="InterPro" id="IPR001107">
    <property type="entry name" value="Band_7"/>
</dbReference>
<feature type="domain" description="Band 7" evidence="3">
    <location>
        <begin position="21"/>
        <end position="179"/>
    </location>
</feature>
<sequence length="305" mass="33198">MDVSLLFPLVLMVAVVYTLSQMVRIVPQGEEWVVERLGKYHTTLLPGLHLLIPIVDIVGYKIVTKELIQQTREQEVITKDNAVVIISAVVFYRVTDPGKASYSISNFESAVGNMTTTTLRAVIGGMTLNESLSQRDQIKAQVAEKIRDSLSGWGLTLGNLEVQDIRPSQNLQEAMERQAAADREREAAILIADGEKKAAIAKAEGLKESVILEAQGRLEAAKLEAQAKVELADGDRKAMMIVTQGFTGGEAAPHYLLAQRYIDSVKNLSDSDNSKVVFMPADWQQSLAGAVGSLGYLGTALGEKK</sequence>
<evidence type="ECO:0000313" key="5">
    <source>
        <dbReference type="Proteomes" id="UP000228859"/>
    </source>
</evidence>
<comment type="caution">
    <text evidence="4">The sequence shown here is derived from an EMBL/GenBank/DDBJ whole genome shotgun (WGS) entry which is preliminary data.</text>
</comment>
<dbReference type="PANTHER" id="PTHR43327:SF10">
    <property type="entry name" value="STOMATIN-LIKE PROTEIN 2, MITOCHONDRIAL"/>
    <property type="match status" value="1"/>
</dbReference>
<accession>A0A2D3WMG9</accession>
<dbReference type="GO" id="GO:0098552">
    <property type="term" value="C:side of membrane"/>
    <property type="evidence" value="ECO:0007669"/>
    <property type="project" value="UniProtKB-ARBA"/>
</dbReference>
<dbReference type="InterPro" id="IPR050710">
    <property type="entry name" value="Band7/mec-2_domain"/>
</dbReference>
<dbReference type="Pfam" id="PF01145">
    <property type="entry name" value="Band_7"/>
    <property type="match status" value="1"/>
</dbReference>
<reference evidence="4 5" key="1">
    <citation type="journal article" date="2017" name="Front. Microbiol.">
        <title>Comparative Genomic Analysis of the Class Epsilonproteobacteria and Proposed Reclassification to Epsilonbacteraeota (phyl. nov.).</title>
        <authorList>
            <person name="Waite D.W."/>
            <person name="Vanwonterghem I."/>
            <person name="Rinke C."/>
            <person name="Parks D.H."/>
            <person name="Zhang Y."/>
            <person name="Takai K."/>
            <person name="Sievert S.M."/>
            <person name="Simon J."/>
            <person name="Campbell B.J."/>
            <person name="Hanson T.E."/>
            <person name="Woyke T."/>
            <person name="Klotz M.G."/>
            <person name="Hugenholtz P."/>
        </authorList>
    </citation>
    <scope>NUCLEOTIDE SEQUENCE [LARGE SCALE GENOMIC DNA]</scope>
    <source>
        <strain evidence="4">UBA12443</strain>
    </source>
</reference>
<evidence type="ECO:0000313" key="4">
    <source>
        <dbReference type="EMBL" id="DAB39506.1"/>
    </source>
</evidence>
<dbReference type="RefSeq" id="WP_294894961.1">
    <property type="nucleotide sequence ID" value="NZ_DLUI01000006.1"/>
</dbReference>
<protein>
    <recommendedName>
        <fullName evidence="3">Band 7 domain-containing protein</fullName>
    </recommendedName>
</protein>
<dbReference type="InterPro" id="IPR001972">
    <property type="entry name" value="Stomatin_HflK_fam"/>
</dbReference>
<dbReference type="PRINTS" id="PR00721">
    <property type="entry name" value="STOMATIN"/>
</dbReference>
<dbReference type="Proteomes" id="UP000228859">
    <property type="component" value="Unassembled WGS sequence"/>
</dbReference>
<proteinExistence type="inferred from homology"/>
<evidence type="ECO:0000256" key="2">
    <source>
        <dbReference type="ARBA" id="ARBA00008164"/>
    </source>
</evidence>
<dbReference type="Gene3D" id="3.30.479.30">
    <property type="entry name" value="Band 7 domain"/>
    <property type="match status" value="1"/>
</dbReference>
<dbReference type="SMART" id="SM00244">
    <property type="entry name" value="PHB"/>
    <property type="match status" value="1"/>
</dbReference>
<dbReference type="GO" id="GO:0005886">
    <property type="term" value="C:plasma membrane"/>
    <property type="evidence" value="ECO:0007669"/>
    <property type="project" value="UniProtKB-ARBA"/>
</dbReference>
<dbReference type="AlphaFoldDB" id="A0A2D3WMG9"/>
<dbReference type="PANTHER" id="PTHR43327">
    <property type="entry name" value="STOMATIN-LIKE PROTEIN 2, MITOCHONDRIAL"/>
    <property type="match status" value="1"/>
</dbReference>
<comment type="subcellular location">
    <subcellularLocation>
        <location evidence="1">Membrane</location>
        <topology evidence="1">Single-pass membrane protein</topology>
    </subcellularLocation>
</comment>
<dbReference type="InterPro" id="IPR036013">
    <property type="entry name" value="Band_7/SPFH_dom_sf"/>
</dbReference>
<evidence type="ECO:0000259" key="3">
    <source>
        <dbReference type="SMART" id="SM00244"/>
    </source>
</evidence>
<comment type="similarity">
    <text evidence="2">Belongs to the band 7/mec-2 family.</text>
</comment>